<protein>
    <recommendedName>
        <fullName evidence="3">Tetratricopeptide repeat protein</fullName>
    </recommendedName>
</protein>
<accession>A0ABP8MXQ9</accession>
<evidence type="ECO:0008006" key="3">
    <source>
        <dbReference type="Google" id="ProtNLM"/>
    </source>
</evidence>
<gene>
    <name evidence="1" type="ORF">GCM10023092_21870</name>
</gene>
<dbReference type="EMBL" id="BAABEZ010000022">
    <property type="protein sequence ID" value="GAA4456523.1"/>
    <property type="molecule type" value="Genomic_DNA"/>
</dbReference>
<keyword evidence="2" id="KW-1185">Reference proteome</keyword>
<evidence type="ECO:0000313" key="2">
    <source>
        <dbReference type="Proteomes" id="UP001501410"/>
    </source>
</evidence>
<proteinExistence type="predicted"/>
<reference evidence="2" key="1">
    <citation type="journal article" date="2019" name="Int. J. Syst. Evol. Microbiol.">
        <title>The Global Catalogue of Microorganisms (GCM) 10K type strain sequencing project: providing services to taxonomists for standard genome sequencing and annotation.</title>
        <authorList>
            <consortium name="The Broad Institute Genomics Platform"/>
            <consortium name="The Broad Institute Genome Sequencing Center for Infectious Disease"/>
            <person name="Wu L."/>
            <person name="Ma J."/>
        </authorList>
    </citation>
    <scope>NUCLEOTIDE SEQUENCE [LARGE SCALE GENOMIC DNA]</scope>
    <source>
        <strain evidence="2">JCM 31921</strain>
    </source>
</reference>
<name>A0ABP8MXQ9_9BACT</name>
<dbReference type="InterPro" id="IPR011990">
    <property type="entry name" value="TPR-like_helical_dom_sf"/>
</dbReference>
<organism evidence="1 2">
    <name type="scientific">Rurimicrobium arvi</name>
    <dbReference type="NCBI Taxonomy" id="2049916"/>
    <lineage>
        <taxon>Bacteria</taxon>
        <taxon>Pseudomonadati</taxon>
        <taxon>Bacteroidota</taxon>
        <taxon>Chitinophagia</taxon>
        <taxon>Chitinophagales</taxon>
        <taxon>Chitinophagaceae</taxon>
        <taxon>Rurimicrobium</taxon>
    </lineage>
</organism>
<dbReference type="Proteomes" id="UP001501410">
    <property type="component" value="Unassembled WGS sequence"/>
</dbReference>
<sequence>MVWACGWWEPDVSESSAFAPESFAGAQYTPFFYEPDYPFYGDESYSTNSSGRFDENVVQDWLTYLKRPESDSSVAYFLLKASAELIDSVYRLPASQLPASLQGMYLVQHRSNKKISSFFRFLTFAKANEPYAKGPDDYWGYDPVPARQLEASDIARIDSMTAEMKRSKDAFLLQRYYFQIVRAYYFAQDYDACLRFYEEHKSLLDESLFASRITAYSAGALYKQKKFGMANYRYSRIFAQHPEQRLVAEYSFHPQEEADWKESLALCRTGEERIGMWLLMGIYNDEQRAIAEIYRIDPASDKLDLLLSRLVNITEASSATDGADRQQRNEGKDGTFIAVNADRLAAAISLLQHITEAHNTHQPFAWHMALGYLYFLKGDARGATTQFDAAAKYTPAQSLGKDQLHMLRIMNLALTSVEMNKEQEQALLPELEWMQQRSADTARTRLRLSGAYSWIKGLLSERYRRKGNLLFAELYDQDLNFYNDAQRAQQMKNFIRSAQLSPYERYMRSIYPYSASDVAAVQAIVAAFSDRLPEAVNLMSEVPEAEQVTLPGNPFNNRIQDCHDCDHAAPQKVKYTRLDFLKKMQEMRANVDAGKDVYNNALLLGNAFYNMSVYGNARSFYQSAITGEINFAEDFASDFFRGLILSQERAAHYLQLALKAAANDEQRAKITYLLLKCKRNDYYTHGSETGAEEIPPIPYASLYAFSNTRYYQEVLSECGYFATFVKRKK</sequence>
<evidence type="ECO:0000313" key="1">
    <source>
        <dbReference type="EMBL" id="GAA4456523.1"/>
    </source>
</evidence>
<comment type="caution">
    <text evidence="1">The sequence shown here is derived from an EMBL/GenBank/DDBJ whole genome shotgun (WGS) entry which is preliminary data.</text>
</comment>
<dbReference type="SUPFAM" id="SSF48452">
    <property type="entry name" value="TPR-like"/>
    <property type="match status" value="1"/>
</dbReference>